<evidence type="ECO:0000313" key="1">
    <source>
        <dbReference type="EMBL" id="NMG15132.1"/>
    </source>
</evidence>
<keyword evidence="2" id="KW-1185">Reference proteome</keyword>
<comment type="caution">
    <text evidence="1">The sequence shown here is derived from an EMBL/GenBank/DDBJ whole genome shotgun (WGS) entry which is preliminary data.</text>
</comment>
<protein>
    <recommendedName>
        <fullName evidence="3">EamA family transporter</fullName>
    </recommendedName>
</protein>
<organism evidence="1 2">
    <name type="scientific">Aromatoleum bremense</name>
    <dbReference type="NCBI Taxonomy" id="76115"/>
    <lineage>
        <taxon>Bacteria</taxon>
        <taxon>Pseudomonadati</taxon>
        <taxon>Pseudomonadota</taxon>
        <taxon>Betaproteobacteria</taxon>
        <taxon>Rhodocyclales</taxon>
        <taxon>Rhodocyclaceae</taxon>
        <taxon>Aromatoleum</taxon>
    </lineage>
</organism>
<sequence length="49" mass="5499">MRQILRTPVLALGSAVVWGVLEFLALQRARLAAAPRRRPGSRNDRSTRD</sequence>
<name>A0ABX1NTB0_9RHOO</name>
<accession>A0ABX1NTB0</accession>
<dbReference type="RefSeq" id="WP_169201835.1">
    <property type="nucleotide sequence ID" value="NZ_CP059467.1"/>
</dbReference>
<dbReference type="EMBL" id="WTVP01000011">
    <property type="protein sequence ID" value="NMG15132.1"/>
    <property type="molecule type" value="Genomic_DNA"/>
</dbReference>
<proteinExistence type="predicted"/>
<evidence type="ECO:0000313" key="2">
    <source>
        <dbReference type="Proteomes" id="UP000633943"/>
    </source>
</evidence>
<dbReference type="Proteomes" id="UP000633943">
    <property type="component" value="Unassembled WGS sequence"/>
</dbReference>
<reference evidence="1 2" key="1">
    <citation type="submission" date="2019-12" db="EMBL/GenBank/DDBJ databases">
        <title>Comparative genomics gives insights into the taxonomy of the Azoarcus-Aromatoleum group and reveals separate origins of nif in the plant-associated Azoarcus and non-plant-associated Aromatoleum sub-groups.</title>
        <authorList>
            <person name="Lafos M."/>
            <person name="Maluk M."/>
            <person name="Batista M."/>
            <person name="Junghare M."/>
            <person name="Carmona M."/>
            <person name="Faoro H."/>
            <person name="Cruz L.M."/>
            <person name="Battistoni F."/>
            <person name="De Souza E."/>
            <person name="Pedrosa F."/>
            <person name="Chen W.-M."/>
            <person name="Poole P.S."/>
            <person name="Dixon R.A."/>
            <person name="James E.K."/>
        </authorList>
    </citation>
    <scope>NUCLEOTIDE SEQUENCE [LARGE SCALE GENOMIC DNA]</scope>
    <source>
        <strain evidence="1 2">PbN1</strain>
    </source>
</reference>
<evidence type="ECO:0008006" key="3">
    <source>
        <dbReference type="Google" id="ProtNLM"/>
    </source>
</evidence>
<gene>
    <name evidence="1" type="ORF">GPA24_06150</name>
</gene>